<gene>
    <name evidence="1" type="ORF">PG999_006302</name>
</gene>
<dbReference type="EMBL" id="JAQQWP010000006">
    <property type="protein sequence ID" value="KAK8114233.1"/>
    <property type="molecule type" value="Genomic_DNA"/>
</dbReference>
<evidence type="ECO:0000313" key="2">
    <source>
        <dbReference type="Proteomes" id="UP001392437"/>
    </source>
</evidence>
<proteinExistence type="predicted"/>
<name>A0AAW0QVU7_9PEZI</name>
<accession>A0AAW0QVU7</accession>
<organism evidence="1 2">
    <name type="scientific">Apiospora kogelbergensis</name>
    <dbReference type="NCBI Taxonomy" id="1337665"/>
    <lineage>
        <taxon>Eukaryota</taxon>
        <taxon>Fungi</taxon>
        <taxon>Dikarya</taxon>
        <taxon>Ascomycota</taxon>
        <taxon>Pezizomycotina</taxon>
        <taxon>Sordariomycetes</taxon>
        <taxon>Xylariomycetidae</taxon>
        <taxon>Amphisphaeriales</taxon>
        <taxon>Apiosporaceae</taxon>
        <taxon>Apiospora</taxon>
    </lineage>
</organism>
<protein>
    <submittedName>
        <fullName evidence="1">Uncharacterized protein</fullName>
    </submittedName>
</protein>
<evidence type="ECO:0000313" key="1">
    <source>
        <dbReference type="EMBL" id="KAK8114233.1"/>
    </source>
</evidence>
<dbReference type="AlphaFoldDB" id="A0AAW0QVU7"/>
<sequence>MAAFSRKLDKIMSQHFVLWISYHSRYRMVFILVVMAMLLGAKVEGEHLDPVRSLAPHLRNMLEQLQLVTALDEYQERWHALDLGQQQP</sequence>
<dbReference type="Proteomes" id="UP001392437">
    <property type="component" value="Unassembled WGS sequence"/>
</dbReference>
<comment type="caution">
    <text evidence="1">The sequence shown here is derived from an EMBL/GenBank/DDBJ whole genome shotgun (WGS) entry which is preliminary data.</text>
</comment>
<keyword evidence="2" id="KW-1185">Reference proteome</keyword>
<reference evidence="1 2" key="1">
    <citation type="submission" date="2023-01" db="EMBL/GenBank/DDBJ databases">
        <title>Analysis of 21 Apiospora genomes using comparative genomics revels a genus with tremendous synthesis potential of carbohydrate active enzymes and secondary metabolites.</title>
        <authorList>
            <person name="Sorensen T."/>
        </authorList>
    </citation>
    <scope>NUCLEOTIDE SEQUENCE [LARGE SCALE GENOMIC DNA]</scope>
    <source>
        <strain evidence="1 2">CBS 117206</strain>
    </source>
</reference>